<dbReference type="GO" id="GO:0005829">
    <property type="term" value="C:cytosol"/>
    <property type="evidence" value="ECO:0007669"/>
    <property type="project" value="TreeGrafter"/>
</dbReference>
<feature type="domain" description="tRNA (32-2'-O)-methyltransferase regulator THADA-like C-terminal TPR repeats region" evidence="6">
    <location>
        <begin position="1165"/>
        <end position="1315"/>
    </location>
</feature>
<dbReference type="InterPro" id="IPR056842">
    <property type="entry name" value="THADA-like_TPR_C"/>
</dbReference>
<dbReference type="PANTHER" id="PTHR14387">
    <property type="entry name" value="THADA/DEATH RECEPTOR INTERACTING PROTEIN"/>
    <property type="match status" value="1"/>
</dbReference>
<dbReference type="Pfam" id="PF25151">
    <property type="entry name" value="TPR_Trm732_C"/>
    <property type="match status" value="1"/>
</dbReference>
<dbReference type="Pfam" id="PF10350">
    <property type="entry name" value="DUF2428"/>
    <property type="match status" value="1"/>
</dbReference>
<comment type="function">
    <text evidence="3">Together with methyltransferase FTSJ1, methylates the 2'-O-ribose of nucleotides at position 32 of the anticodon loop of substrate tRNAs.</text>
</comment>
<proteinExistence type="inferred from homology"/>
<evidence type="ECO:0000313" key="8">
    <source>
        <dbReference type="Proteomes" id="UP001295444"/>
    </source>
</evidence>
<evidence type="ECO:0000256" key="3">
    <source>
        <dbReference type="ARBA" id="ARBA00035625"/>
    </source>
</evidence>
<dbReference type="Pfam" id="PF25150">
    <property type="entry name" value="TPR_Trm732"/>
    <property type="match status" value="1"/>
</dbReference>
<dbReference type="InterPro" id="IPR056843">
    <property type="entry name" value="THADA-like_TPR"/>
</dbReference>
<dbReference type="PANTHER" id="PTHR14387:SF0">
    <property type="entry name" value="DUF2428 DOMAIN-CONTAINING PROTEIN"/>
    <property type="match status" value="1"/>
</dbReference>
<sequence>MAAPMVAHVEKMLKKAERCAHYYQDQQLNILGSMMAKLQLFTDTSAKRCKDKHLDEAAQLLGSPEHVLGQLSDGDILPLLCYIFRCQLDSCNSTSSFQKLEKLLLKFSQVRPHLVSQERESLLTSLLQGVEVLQLRDLQTVCMYLEGSPASQNYFKENIHSVLSVVQSTFSVVLQDKTTKGSEQCYLIVKICLQIFRKLAEEIIPQIWTPASSPNSIQTILEFLVQVMIAQDASRDTRLLAGTAIASLVNTAPSTELGAQAGLNLVLWLRDCTGKVRFGGLSVSMPCSPTDEVGLLALIRGLLTCSRADLLSYELRASSQEKTMLEHLFLVISSMCKGQTEEYYSFQVLCLWLQRVRDQIAEILLVRNGLLVANNGEILSEVTRLLWAGAEMPIDGMSGLILSCFQHCLHIYHTECQLMELSEDVFLQDMLQKIMNTSWQSRSRYTPLCALIPFLGPNPTLTMYPNLPAHLFNCLSTNYLCPPASETYRILITLQRKEWSLEVQQDEKELGRCWAMTWLSHLCDALRSTESSLQSNAATHLLPCTLSCFSESFTLLSEQLSGPSPSDLCGWICLLRAQKVVLGGVTEDVEKRLQACLESADDGVRLNALSFLCCGTRTSQPLSPQELRLLRTFFPYNLGCDNSGFRQQLQATLRRAIERLRDGALTALRKGRSQEIGLCQAIDFLEWLLQLSVSTISAAGNYQRRCSGLLTFSALLECCSDCWTPQKKKGQPPSDMSVLLTYARQRGCWDFFSVSNMKALLGCIQDSTNEIREMASDLLVRFFLPAPEPVFLPLYELGKAILCSPRVPLAEVGALIMKTLLQSPQGVVVSPENEPVTMLRLVTFLIEMLQEHYNCARDNLLLAATSKPLHGVLSALRLCLLEVPAVSQSFSQSNLTPSWRPLLSCLVSTLQEIASFILSALHKAWDEDIPDAVAPSFEDMGKAVNALIAQGCGLDEVHGSVLISEEHSLIMTCCWVSLKEIGVLLGPLVERLISAPVPLLSVSAVQESVATYQDIFMRCRHWGAIEGCIAGFTKLCCALLCNEDQKLSTIPGNIMEQGLAECRSQHSVSVTRRGAGFPVLLQSILCAEGSPHTLLVSCVSSLLELAKEPLPSDWDLTRDLPQVSAVHALQTMLRSSVLRSNLLTHAVKLMSLALHNLRSPCWSMRNAALQLFSALTGGMLGLSRSHGDSSVKSTVSVGALLRRFPGLKNVLLQELQDSQQSGKVLHPSLHPVLTLLARLQPGGDNEADCFLDPLLCLAGNPIYAVRLIAARAIVPIVQEDNYHPLLLQLAQSIPKSSGVVSHNALHGCLLQIHALLAETLKENRLPESFGCAFAQRLLPALWLLSPSQKCPLIRASFLDVLSLLVPMGGAEYARLVDEAVCTALKAQDSDKQVGSDVFHEACVLYMCKESDRLSDHVNPVVLQLLQDGDPALYKWLKGKINCDISSSMGKAVRDALQDKLCSVLLSGTAPEDLRPCLEAFVHVHSMCFPSYVLNLPEKQEIRCAHILLGLLESGREGPQLQGQALSAVGLLLKHGTMLQDISVCSRWLDVLSCCADPVSSCEELRLAAAHALHLGGADLVRQALSDSTCGLTQLAVRALSYGVDLLQDEERSVRDAAARFAVVALGKPVEMTLQSDRALLHLLQLLRDHFWDCEEMFHSLLIRLPPCDLHTALTTLHDRSVSLYEEDEPNVFADPLFLSSLVSPILHSLLCSMSTNSSLCSVMLQWVKHTFPIVQEQIQLCLHWVQAQGSVSQLMLKASGCPHVQAAVLGLLEHGQILLKAMEILTPLQIAQLGTKSDCLHERLAMLQAEFRPQRILLPFMEAAE</sequence>
<comment type="similarity">
    <text evidence="1">Belongs to the THADA family.</text>
</comment>
<dbReference type="EMBL" id="OW240916">
    <property type="protein sequence ID" value="CAH2295515.1"/>
    <property type="molecule type" value="Genomic_DNA"/>
</dbReference>
<dbReference type="InterPro" id="IPR051954">
    <property type="entry name" value="tRNA_methyltransferase_THADA"/>
</dbReference>
<reference evidence="7" key="1">
    <citation type="submission" date="2022-03" db="EMBL/GenBank/DDBJ databases">
        <authorList>
            <person name="Alioto T."/>
            <person name="Alioto T."/>
            <person name="Gomez Garrido J."/>
        </authorList>
    </citation>
    <scope>NUCLEOTIDE SEQUENCE</scope>
</reference>
<dbReference type="GO" id="GO:0030488">
    <property type="term" value="P:tRNA methylation"/>
    <property type="evidence" value="ECO:0007669"/>
    <property type="project" value="TreeGrafter"/>
</dbReference>
<name>A0AAD1WA60_PELCU</name>
<organism evidence="7 8">
    <name type="scientific">Pelobates cultripes</name>
    <name type="common">Western spadefoot toad</name>
    <dbReference type="NCBI Taxonomy" id="61616"/>
    <lineage>
        <taxon>Eukaryota</taxon>
        <taxon>Metazoa</taxon>
        <taxon>Chordata</taxon>
        <taxon>Craniata</taxon>
        <taxon>Vertebrata</taxon>
        <taxon>Euteleostomi</taxon>
        <taxon>Amphibia</taxon>
        <taxon>Batrachia</taxon>
        <taxon>Anura</taxon>
        <taxon>Pelobatoidea</taxon>
        <taxon>Pelobatidae</taxon>
        <taxon>Pelobates</taxon>
    </lineage>
</organism>
<evidence type="ECO:0000256" key="1">
    <source>
        <dbReference type="ARBA" id="ARBA00010409"/>
    </source>
</evidence>
<gene>
    <name evidence="7" type="ORF">PECUL_23A023584</name>
</gene>
<keyword evidence="8" id="KW-1185">Reference proteome</keyword>
<feature type="domain" description="DUF2428" evidence="4">
    <location>
        <begin position="903"/>
        <end position="1163"/>
    </location>
</feature>
<evidence type="ECO:0000259" key="4">
    <source>
        <dbReference type="Pfam" id="PF10350"/>
    </source>
</evidence>
<dbReference type="SUPFAM" id="SSF48371">
    <property type="entry name" value="ARM repeat"/>
    <property type="match status" value="1"/>
</dbReference>
<evidence type="ECO:0000259" key="6">
    <source>
        <dbReference type="Pfam" id="PF25151"/>
    </source>
</evidence>
<keyword evidence="2" id="KW-0819">tRNA processing</keyword>
<protein>
    <submittedName>
        <fullName evidence="7">Thyroid adenoma-associated homolog</fullName>
    </submittedName>
</protein>
<evidence type="ECO:0000259" key="5">
    <source>
        <dbReference type="Pfam" id="PF25150"/>
    </source>
</evidence>
<feature type="domain" description="tRNA (32-2'-O)-methyltransferase regulator THADA-like TPR repeats region" evidence="5">
    <location>
        <begin position="514"/>
        <end position="726"/>
    </location>
</feature>
<evidence type="ECO:0000313" key="7">
    <source>
        <dbReference type="EMBL" id="CAH2295515.1"/>
    </source>
</evidence>
<dbReference type="Proteomes" id="UP001295444">
    <property type="component" value="Chromosome 05"/>
</dbReference>
<evidence type="ECO:0000256" key="2">
    <source>
        <dbReference type="ARBA" id="ARBA00022694"/>
    </source>
</evidence>
<dbReference type="InterPro" id="IPR019442">
    <property type="entry name" value="THADA/TRM732_DUF2428"/>
</dbReference>
<accession>A0AAD1WA60</accession>
<dbReference type="InterPro" id="IPR016024">
    <property type="entry name" value="ARM-type_fold"/>
</dbReference>